<dbReference type="Gramene" id="QL03p043681:mrna">
    <property type="protein sequence ID" value="QL03p043681:mrna"/>
    <property type="gene ID" value="QL03p043681"/>
</dbReference>
<dbReference type="Proteomes" id="UP000594261">
    <property type="component" value="Chromosome 3"/>
</dbReference>
<keyword evidence="2" id="KW-1185">Reference proteome</keyword>
<dbReference type="AlphaFoldDB" id="A0A7N2L8A6"/>
<reference evidence="1" key="2">
    <citation type="submission" date="2021-01" db="UniProtKB">
        <authorList>
            <consortium name="EnsemblPlants"/>
        </authorList>
    </citation>
    <scope>IDENTIFICATION</scope>
</reference>
<dbReference type="EMBL" id="LRBV02000003">
    <property type="status" value="NOT_ANNOTATED_CDS"/>
    <property type="molecule type" value="Genomic_DNA"/>
</dbReference>
<evidence type="ECO:0000313" key="1">
    <source>
        <dbReference type="EnsemblPlants" id="QL03p043681:mrna"/>
    </source>
</evidence>
<sequence length="117" mass="13336">MKFMKCHELESIKFSGLIKAKLIEVELNDDLVRVELKASNLCLLSCEKPFLRGEKPSCCKLLLVPCWRHCLKSVITENSRIAADKETLKAEEIGLEKYFNENTKILESFQFLSGVVA</sequence>
<protein>
    <submittedName>
        <fullName evidence="1">Uncharacterized protein</fullName>
    </submittedName>
</protein>
<organism evidence="1 2">
    <name type="scientific">Quercus lobata</name>
    <name type="common">Valley oak</name>
    <dbReference type="NCBI Taxonomy" id="97700"/>
    <lineage>
        <taxon>Eukaryota</taxon>
        <taxon>Viridiplantae</taxon>
        <taxon>Streptophyta</taxon>
        <taxon>Embryophyta</taxon>
        <taxon>Tracheophyta</taxon>
        <taxon>Spermatophyta</taxon>
        <taxon>Magnoliopsida</taxon>
        <taxon>eudicotyledons</taxon>
        <taxon>Gunneridae</taxon>
        <taxon>Pentapetalae</taxon>
        <taxon>rosids</taxon>
        <taxon>fabids</taxon>
        <taxon>Fagales</taxon>
        <taxon>Fagaceae</taxon>
        <taxon>Quercus</taxon>
    </lineage>
</organism>
<reference evidence="1 2" key="1">
    <citation type="journal article" date="2016" name="G3 (Bethesda)">
        <title>First Draft Assembly and Annotation of the Genome of a California Endemic Oak Quercus lobata Nee (Fagaceae).</title>
        <authorList>
            <person name="Sork V.L."/>
            <person name="Fitz-Gibbon S.T."/>
            <person name="Puiu D."/>
            <person name="Crepeau M."/>
            <person name="Gugger P.F."/>
            <person name="Sherman R."/>
            <person name="Stevens K."/>
            <person name="Langley C.H."/>
            <person name="Pellegrini M."/>
            <person name="Salzberg S.L."/>
        </authorList>
    </citation>
    <scope>NUCLEOTIDE SEQUENCE [LARGE SCALE GENOMIC DNA]</scope>
    <source>
        <strain evidence="1 2">cv. SW786</strain>
    </source>
</reference>
<evidence type="ECO:0000313" key="2">
    <source>
        <dbReference type="Proteomes" id="UP000594261"/>
    </source>
</evidence>
<dbReference type="EnsemblPlants" id="QL03p043681:mrna">
    <property type="protein sequence ID" value="QL03p043681:mrna"/>
    <property type="gene ID" value="QL03p043681"/>
</dbReference>
<proteinExistence type="predicted"/>
<accession>A0A7N2L8A6</accession>
<name>A0A7N2L8A6_QUELO</name>
<dbReference type="InParanoid" id="A0A7N2L8A6"/>